<organism evidence="3 4">
    <name type="scientific">Thiorhodococcus mannitoliphagus</name>
    <dbReference type="NCBI Taxonomy" id="329406"/>
    <lineage>
        <taxon>Bacteria</taxon>
        <taxon>Pseudomonadati</taxon>
        <taxon>Pseudomonadota</taxon>
        <taxon>Gammaproteobacteria</taxon>
        <taxon>Chromatiales</taxon>
        <taxon>Chromatiaceae</taxon>
        <taxon>Thiorhodococcus</taxon>
    </lineage>
</organism>
<evidence type="ECO:0000259" key="2">
    <source>
        <dbReference type="Pfam" id="PF16901"/>
    </source>
</evidence>
<comment type="caution">
    <text evidence="3">The sequence shown here is derived from an EMBL/GenBank/DDBJ whole genome shotgun (WGS) entry which is preliminary data.</text>
</comment>
<dbReference type="EMBL" id="JAAIJR010000010">
    <property type="protein sequence ID" value="NEX19495.1"/>
    <property type="molecule type" value="Genomic_DNA"/>
</dbReference>
<proteinExistence type="predicted"/>
<dbReference type="InterPro" id="IPR038299">
    <property type="entry name" value="DAO_C_sf"/>
</dbReference>
<evidence type="ECO:0000313" key="3">
    <source>
        <dbReference type="EMBL" id="NEX19495.1"/>
    </source>
</evidence>
<feature type="region of interest" description="Disordered" evidence="1">
    <location>
        <begin position="113"/>
        <end position="154"/>
    </location>
</feature>
<gene>
    <name evidence="3" type="ORF">G3480_04055</name>
</gene>
<name>A0A6P1DUX5_9GAMM</name>
<dbReference type="Proteomes" id="UP000471640">
    <property type="component" value="Unassembled WGS sequence"/>
</dbReference>
<dbReference type="AlphaFoldDB" id="A0A6P1DUX5"/>
<dbReference type="InterPro" id="IPR031656">
    <property type="entry name" value="DAO_C"/>
</dbReference>
<sequence length="154" mass="17673">MALDSYTSPESIEQLSSRLWRRYDQQAFELLAQIREDPRQTEVLIKGTDYLRCEIQLARRPEMIVRLEDFLRRRSRIALVVRHEVIRRCRGADGCLPDPLRRRGPGKVQRVFRRSGAGGRSGAASLRIAAGVADRHPQRADAHDPKRERGGLYA</sequence>
<protein>
    <recommendedName>
        <fullName evidence="2">Alpha-glycerophosphate oxidase C-terminal domain-containing protein</fullName>
    </recommendedName>
</protein>
<feature type="compositionally biased region" description="Basic and acidic residues" evidence="1">
    <location>
        <begin position="133"/>
        <end position="154"/>
    </location>
</feature>
<accession>A0A6P1DUX5</accession>
<keyword evidence="4" id="KW-1185">Reference proteome</keyword>
<dbReference type="Pfam" id="PF16901">
    <property type="entry name" value="DAO_C"/>
    <property type="match status" value="1"/>
</dbReference>
<dbReference type="Gene3D" id="1.10.8.870">
    <property type="entry name" value="Alpha-glycerophosphate oxidase, cap domain"/>
    <property type="match status" value="1"/>
</dbReference>
<reference evidence="4" key="1">
    <citation type="journal article" date="2020" name="Microbiol. Resour. Announc.">
        <title>Draft Genome Sequences of Thiorhodococcus mannitoliphagus and Thiorhodococcus minor, Purple Sulfur Photosynthetic Bacteria in the Gammaproteobacterial Family Chromatiaceae.</title>
        <authorList>
            <person name="Aviles F.A."/>
            <person name="Meyer T.E."/>
            <person name="Kyndt J.A."/>
        </authorList>
    </citation>
    <scope>NUCLEOTIDE SEQUENCE [LARGE SCALE GENOMIC DNA]</scope>
    <source>
        <strain evidence="4">DSM 18266</strain>
    </source>
</reference>
<evidence type="ECO:0000256" key="1">
    <source>
        <dbReference type="SAM" id="MobiDB-lite"/>
    </source>
</evidence>
<feature type="domain" description="Alpha-glycerophosphate oxidase C-terminal" evidence="2">
    <location>
        <begin position="14"/>
        <end position="85"/>
    </location>
</feature>
<evidence type="ECO:0000313" key="4">
    <source>
        <dbReference type="Proteomes" id="UP000471640"/>
    </source>
</evidence>
<reference evidence="3 4" key="2">
    <citation type="submission" date="2020-02" db="EMBL/GenBank/DDBJ databases">
        <title>Genome sequences of Thiorhodococcus mannitoliphagus and Thiorhodococcus minor, purple sulfur photosynthetic bacteria in the gammaproteobacterial family, Chromatiaceae.</title>
        <authorList>
            <person name="Aviles F.A."/>
            <person name="Meyer T.E."/>
            <person name="Kyndt J.A."/>
        </authorList>
    </citation>
    <scope>NUCLEOTIDE SEQUENCE [LARGE SCALE GENOMIC DNA]</scope>
    <source>
        <strain evidence="3 4">DSM 18266</strain>
    </source>
</reference>
<feature type="compositionally biased region" description="Low complexity" evidence="1">
    <location>
        <begin position="122"/>
        <end position="131"/>
    </location>
</feature>